<feature type="active site" description="Charge relay system" evidence="15 16">
    <location>
        <position position="22"/>
    </location>
</feature>
<feature type="active site" description="Charge relay system" evidence="15 16">
    <location>
        <position position="237"/>
    </location>
</feature>
<dbReference type="PROSITE" id="PS51829">
    <property type="entry name" value="P_HOMO_B"/>
    <property type="match status" value="1"/>
</dbReference>
<comment type="caution">
    <text evidence="19">The sequence shown here is derived from an EMBL/GenBank/DDBJ whole genome shotgun (WGS) entry which is preliminary data.</text>
</comment>
<sequence length="450" mass="48985">MNVKPAWQEGITGRGVVVTILDDGLEKDHPDLSRNYDPEASFDVNNHDEDPMPRYDLTDSNRHGTRCAGEVAAAANNSICAVGVAFGAGVGGVRMLDGDVTDAVEARSLSLNPQHVDIYSASWGPDDDGKTVDGPGELATRAFVEGVTKGRGGKGSIFVWASGNGGRDHDNCNCDGYTNAIWTLSISSATENGMVPWYSEACSSTLATTYSSGSSGEKQVVTTDLHHQCTTGHTGTSASAPLAAGICALALEANRRLTWRDMQHIVVRTAKPANLRAPDWSVNGVGRNDLLSLNFLYFLEFYRLHLRLITYLKFHIKIQQFTVVVTNIHNISRQIPAKSHVTLHLAVKECAGVTYLEHVQAKISLLSAKRGDLQIHLTSPAGTRSTLLARRPHDLSRAGFQSWPFMSVHCWGEKPFGLWELEIHNEGRFLVSTPGNACSFHVPILSNVLW</sequence>
<proteinExistence type="inferred from homology"/>
<keyword evidence="11" id="KW-1015">Disulfide bond</keyword>
<accession>A0A8K0K1R2</accession>
<evidence type="ECO:0000256" key="5">
    <source>
        <dbReference type="ARBA" id="ARBA00022685"/>
    </source>
</evidence>
<feature type="region of interest" description="Disordered" evidence="17">
    <location>
        <begin position="29"/>
        <end position="51"/>
    </location>
</feature>
<dbReference type="Pfam" id="PF01483">
    <property type="entry name" value="P_proprotein"/>
    <property type="match status" value="1"/>
</dbReference>
<gene>
    <name evidence="19" type="ORF">J437_LFUL004376</name>
</gene>
<reference evidence="19" key="1">
    <citation type="submission" date="2013-04" db="EMBL/GenBank/DDBJ databases">
        <authorList>
            <person name="Qu J."/>
            <person name="Murali S.C."/>
            <person name="Bandaranaike D."/>
            <person name="Bellair M."/>
            <person name="Blankenburg K."/>
            <person name="Chao H."/>
            <person name="Dinh H."/>
            <person name="Doddapaneni H."/>
            <person name="Downs B."/>
            <person name="Dugan-Rocha S."/>
            <person name="Elkadiri S."/>
            <person name="Gnanaolivu R.D."/>
            <person name="Hernandez B."/>
            <person name="Javaid M."/>
            <person name="Jayaseelan J.C."/>
            <person name="Lee S."/>
            <person name="Li M."/>
            <person name="Ming W."/>
            <person name="Munidasa M."/>
            <person name="Muniz J."/>
            <person name="Nguyen L."/>
            <person name="Ongeri F."/>
            <person name="Osuji N."/>
            <person name="Pu L.-L."/>
            <person name="Puazo M."/>
            <person name="Qu C."/>
            <person name="Quiroz J."/>
            <person name="Raj R."/>
            <person name="Weissenberger G."/>
            <person name="Xin Y."/>
            <person name="Zou X."/>
            <person name="Han Y."/>
            <person name="Richards S."/>
            <person name="Worley K."/>
            <person name="Muzny D."/>
            <person name="Gibbs R."/>
        </authorList>
    </citation>
    <scope>NUCLEOTIDE SEQUENCE</scope>
    <source>
        <strain evidence="19">Sampled in the wild</strain>
    </source>
</reference>
<dbReference type="GO" id="GO:0016486">
    <property type="term" value="P:peptide hormone processing"/>
    <property type="evidence" value="ECO:0007669"/>
    <property type="project" value="TreeGrafter"/>
</dbReference>
<dbReference type="EMBL" id="KZ308294">
    <property type="protein sequence ID" value="KAG8226726.1"/>
    <property type="molecule type" value="Genomic_DNA"/>
</dbReference>
<dbReference type="Proteomes" id="UP000792457">
    <property type="component" value="Unassembled WGS sequence"/>
</dbReference>
<evidence type="ECO:0000256" key="14">
    <source>
        <dbReference type="ARBA" id="ARBA00038993"/>
    </source>
</evidence>
<dbReference type="Pfam" id="PF00082">
    <property type="entry name" value="Peptidase_S8"/>
    <property type="match status" value="1"/>
</dbReference>
<evidence type="ECO:0000256" key="3">
    <source>
        <dbReference type="ARBA" id="ARBA00005325"/>
    </source>
</evidence>
<evidence type="ECO:0000256" key="8">
    <source>
        <dbReference type="ARBA" id="ARBA00022825"/>
    </source>
</evidence>
<dbReference type="InterPro" id="IPR002884">
    <property type="entry name" value="P_dom"/>
</dbReference>
<comment type="catalytic activity">
    <reaction evidence="13">
        <text>Release of mature proteins from their proproteins by cleavage of -Arg-Xaa-Yaa-Arg-|-Zaa- bonds, where Xaa can be any amino acid and Yaa is Arg or Lys. Releases albumin, complement component C3 and von Willebrand factor from their respective precursors.</text>
        <dbReference type="EC" id="3.4.21.75"/>
    </reaction>
</comment>
<dbReference type="EC" id="3.4.21.75" evidence="14"/>
<evidence type="ECO:0000256" key="9">
    <source>
        <dbReference type="ARBA" id="ARBA00023034"/>
    </source>
</evidence>
<evidence type="ECO:0000256" key="16">
    <source>
        <dbReference type="PROSITE-ProRule" id="PRU01240"/>
    </source>
</evidence>
<keyword evidence="8 16" id="KW-0720">Serine protease</keyword>
<keyword evidence="9" id="KW-0333">Golgi apparatus</keyword>
<dbReference type="InterPro" id="IPR036852">
    <property type="entry name" value="Peptidase_S8/S53_dom_sf"/>
</dbReference>
<dbReference type="InterPro" id="IPR034182">
    <property type="entry name" value="Kexin/furin"/>
</dbReference>
<evidence type="ECO:0000256" key="2">
    <source>
        <dbReference type="ARBA" id="ARBA00004394"/>
    </source>
</evidence>
<evidence type="ECO:0000256" key="1">
    <source>
        <dbReference type="ARBA" id="ARBA00001913"/>
    </source>
</evidence>
<reference evidence="19" key="2">
    <citation type="submission" date="2017-10" db="EMBL/GenBank/DDBJ databases">
        <title>Ladona fulva Genome sequencing and assembly.</title>
        <authorList>
            <person name="Murali S."/>
            <person name="Richards S."/>
            <person name="Bandaranaike D."/>
            <person name="Bellair M."/>
            <person name="Blankenburg K."/>
            <person name="Chao H."/>
            <person name="Dinh H."/>
            <person name="Doddapaneni H."/>
            <person name="Dugan-Rocha S."/>
            <person name="Elkadiri S."/>
            <person name="Gnanaolivu R."/>
            <person name="Hernandez B."/>
            <person name="Skinner E."/>
            <person name="Javaid M."/>
            <person name="Lee S."/>
            <person name="Li M."/>
            <person name="Ming W."/>
            <person name="Munidasa M."/>
            <person name="Muniz J."/>
            <person name="Nguyen L."/>
            <person name="Hughes D."/>
            <person name="Osuji N."/>
            <person name="Pu L.-L."/>
            <person name="Puazo M."/>
            <person name="Qu C."/>
            <person name="Quiroz J."/>
            <person name="Raj R."/>
            <person name="Weissenberger G."/>
            <person name="Xin Y."/>
            <person name="Zou X."/>
            <person name="Han Y."/>
            <person name="Worley K."/>
            <person name="Muzny D."/>
            <person name="Gibbs R."/>
        </authorList>
    </citation>
    <scope>NUCLEOTIDE SEQUENCE</scope>
    <source>
        <strain evidence="19">Sampled in the wild</strain>
    </source>
</reference>
<dbReference type="PANTHER" id="PTHR42884:SF3">
    <property type="entry name" value="FURIN-LIKE PROTEASE 1, ISOFORMS 1_1-X_2"/>
    <property type="match status" value="1"/>
</dbReference>
<keyword evidence="4 16" id="KW-0645">Protease</keyword>
<dbReference type="PROSITE" id="PS00138">
    <property type="entry name" value="SUBTILASE_SER"/>
    <property type="match status" value="1"/>
</dbReference>
<dbReference type="OrthoDB" id="300641at2759"/>
<evidence type="ECO:0000256" key="6">
    <source>
        <dbReference type="ARBA" id="ARBA00022729"/>
    </source>
</evidence>
<name>A0A8K0K1R2_LADFU</name>
<dbReference type="InterPro" id="IPR022398">
    <property type="entry name" value="Peptidase_S8_His-AS"/>
</dbReference>
<evidence type="ECO:0000313" key="19">
    <source>
        <dbReference type="EMBL" id="KAG8226726.1"/>
    </source>
</evidence>
<protein>
    <recommendedName>
        <fullName evidence="14">furin</fullName>
        <ecNumber evidence="14">3.4.21.75</ecNumber>
    </recommendedName>
</protein>
<evidence type="ECO:0000256" key="11">
    <source>
        <dbReference type="ARBA" id="ARBA00023157"/>
    </source>
</evidence>
<keyword evidence="12" id="KW-0325">Glycoprotein</keyword>
<dbReference type="Gene3D" id="2.60.120.260">
    <property type="entry name" value="Galactose-binding domain-like"/>
    <property type="match status" value="1"/>
</dbReference>
<dbReference type="SUPFAM" id="SSF52743">
    <property type="entry name" value="Subtilisin-like"/>
    <property type="match status" value="1"/>
</dbReference>
<evidence type="ECO:0000256" key="7">
    <source>
        <dbReference type="ARBA" id="ARBA00022801"/>
    </source>
</evidence>
<comment type="subcellular location">
    <subcellularLocation>
        <location evidence="2">Golgi apparatus membrane</location>
    </subcellularLocation>
</comment>
<feature type="active site" description="Charge relay system" evidence="15 16">
    <location>
        <position position="63"/>
    </location>
</feature>
<dbReference type="PROSITE" id="PS51892">
    <property type="entry name" value="SUBTILASE"/>
    <property type="match status" value="1"/>
</dbReference>
<comment type="similarity">
    <text evidence="3">Belongs to the peptidase S8 family. Furin subfamily.</text>
</comment>
<dbReference type="InterPro" id="IPR008979">
    <property type="entry name" value="Galactose-bd-like_sf"/>
</dbReference>
<dbReference type="InterPro" id="IPR015500">
    <property type="entry name" value="Peptidase_S8_subtilisin-rel"/>
</dbReference>
<evidence type="ECO:0000256" key="15">
    <source>
        <dbReference type="PIRSR" id="PIRSR615500-1"/>
    </source>
</evidence>
<dbReference type="InterPro" id="IPR023828">
    <property type="entry name" value="Peptidase_S8_Ser-AS"/>
</dbReference>
<dbReference type="PRINTS" id="PR00723">
    <property type="entry name" value="SUBTILISIN"/>
</dbReference>
<dbReference type="InterPro" id="IPR000209">
    <property type="entry name" value="Peptidase_S8/S53_dom"/>
</dbReference>
<keyword evidence="20" id="KW-1185">Reference proteome</keyword>
<keyword evidence="7 16" id="KW-0378">Hydrolase</keyword>
<evidence type="ECO:0000313" key="20">
    <source>
        <dbReference type="Proteomes" id="UP000792457"/>
    </source>
</evidence>
<keyword evidence="5" id="KW-0165">Cleavage on pair of basic residues</keyword>
<dbReference type="Gene3D" id="3.40.50.200">
    <property type="entry name" value="Peptidase S8/S53 domain"/>
    <property type="match status" value="1"/>
</dbReference>
<evidence type="ECO:0000256" key="17">
    <source>
        <dbReference type="SAM" id="MobiDB-lite"/>
    </source>
</evidence>
<dbReference type="PROSITE" id="PS00137">
    <property type="entry name" value="SUBTILASE_HIS"/>
    <property type="match status" value="1"/>
</dbReference>
<dbReference type="FunFam" id="2.60.120.260:FF:000006">
    <property type="entry name" value="Proprotein convertase subtilisin/kexin type 5"/>
    <property type="match status" value="1"/>
</dbReference>
<evidence type="ECO:0000259" key="18">
    <source>
        <dbReference type="PROSITE" id="PS51829"/>
    </source>
</evidence>
<dbReference type="PROSITE" id="PS00136">
    <property type="entry name" value="SUBTILASE_ASP"/>
    <property type="match status" value="1"/>
</dbReference>
<dbReference type="CDD" id="cd04059">
    <property type="entry name" value="Peptidases_S8_Protein_convertases_Kexins_Furin-like"/>
    <property type="match status" value="1"/>
</dbReference>
<dbReference type="AlphaFoldDB" id="A0A8K0K1R2"/>
<evidence type="ECO:0000256" key="4">
    <source>
        <dbReference type="ARBA" id="ARBA00022670"/>
    </source>
</evidence>
<dbReference type="GO" id="GO:0005802">
    <property type="term" value="C:trans-Golgi network"/>
    <property type="evidence" value="ECO:0007669"/>
    <property type="project" value="TreeGrafter"/>
</dbReference>
<dbReference type="PANTHER" id="PTHR42884">
    <property type="entry name" value="PROPROTEIN CONVERTASE SUBTILISIN/KEXIN-RELATED"/>
    <property type="match status" value="1"/>
</dbReference>
<dbReference type="InterPro" id="IPR023827">
    <property type="entry name" value="Peptidase_S8_Asp-AS"/>
</dbReference>
<evidence type="ECO:0000256" key="10">
    <source>
        <dbReference type="ARBA" id="ARBA00023145"/>
    </source>
</evidence>
<organism evidence="19 20">
    <name type="scientific">Ladona fulva</name>
    <name type="common">Scarce chaser dragonfly</name>
    <name type="synonym">Libellula fulva</name>
    <dbReference type="NCBI Taxonomy" id="123851"/>
    <lineage>
        <taxon>Eukaryota</taxon>
        <taxon>Metazoa</taxon>
        <taxon>Ecdysozoa</taxon>
        <taxon>Arthropoda</taxon>
        <taxon>Hexapoda</taxon>
        <taxon>Insecta</taxon>
        <taxon>Pterygota</taxon>
        <taxon>Palaeoptera</taxon>
        <taxon>Odonata</taxon>
        <taxon>Epiprocta</taxon>
        <taxon>Anisoptera</taxon>
        <taxon>Libelluloidea</taxon>
        <taxon>Libellulidae</taxon>
        <taxon>Ladona</taxon>
    </lineage>
</organism>
<feature type="domain" description="P/Homo B" evidence="18">
    <location>
        <begin position="316"/>
        <end position="450"/>
    </location>
</feature>
<dbReference type="SUPFAM" id="SSF49785">
    <property type="entry name" value="Galactose-binding domain-like"/>
    <property type="match status" value="1"/>
</dbReference>
<evidence type="ECO:0000256" key="12">
    <source>
        <dbReference type="ARBA" id="ARBA00023180"/>
    </source>
</evidence>
<keyword evidence="10" id="KW-0865">Zymogen</keyword>
<keyword evidence="6" id="KW-0732">Signal</keyword>
<dbReference type="GO" id="GO:0000139">
    <property type="term" value="C:Golgi membrane"/>
    <property type="evidence" value="ECO:0007669"/>
    <property type="project" value="UniProtKB-SubCell"/>
</dbReference>
<dbReference type="GO" id="GO:0004252">
    <property type="term" value="F:serine-type endopeptidase activity"/>
    <property type="evidence" value="ECO:0007669"/>
    <property type="project" value="UniProtKB-UniRule"/>
</dbReference>
<comment type="cofactor">
    <cofactor evidence="1">
        <name>Ca(2+)</name>
        <dbReference type="ChEBI" id="CHEBI:29108"/>
    </cofactor>
</comment>
<evidence type="ECO:0000256" key="13">
    <source>
        <dbReference type="ARBA" id="ARBA00035756"/>
    </source>
</evidence>
<dbReference type="FunFam" id="3.40.50.200:FF:000001">
    <property type="entry name" value="Furin 2, isoform B"/>
    <property type="match status" value="1"/>
</dbReference>